<organism evidence="4">
    <name type="scientific">Echinostoma caproni</name>
    <dbReference type="NCBI Taxonomy" id="27848"/>
    <lineage>
        <taxon>Eukaryota</taxon>
        <taxon>Metazoa</taxon>
        <taxon>Spiralia</taxon>
        <taxon>Lophotrochozoa</taxon>
        <taxon>Platyhelminthes</taxon>
        <taxon>Trematoda</taxon>
        <taxon>Digenea</taxon>
        <taxon>Plagiorchiida</taxon>
        <taxon>Echinostomata</taxon>
        <taxon>Echinostomatoidea</taxon>
        <taxon>Echinostomatidae</taxon>
        <taxon>Echinostoma</taxon>
    </lineage>
</organism>
<reference evidence="4" key="1">
    <citation type="submission" date="2016-06" db="UniProtKB">
        <authorList>
            <consortium name="WormBaseParasite"/>
        </authorList>
    </citation>
    <scope>IDENTIFICATION</scope>
</reference>
<dbReference type="WBParaSite" id="ECPE_0000919501-mRNA-1">
    <property type="protein sequence ID" value="ECPE_0000919501-mRNA-1"/>
    <property type="gene ID" value="ECPE_0000919501"/>
</dbReference>
<gene>
    <name evidence="2" type="ORF">ECPE_LOCUS9167</name>
</gene>
<evidence type="ECO:0000313" key="3">
    <source>
        <dbReference type="Proteomes" id="UP000272942"/>
    </source>
</evidence>
<keyword evidence="3" id="KW-1185">Reference proteome</keyword>
<feature type="region of interest" description="Disordered" evidence="1">
    <location>
        <begin position="110"/>
        <end position="133"/>
    </location>
</feature>
<protein>
    <submittedName>
        <fullName evidence="2 4">Uncharacterized protein</fullName>
    </submittedName>
</protein>
<evidence type="ECO:0000313" key="2">
    <source>
        <dbReference type="EMBL" id="VDP84900.1"/>
    </source>
</evidence>
<dbReference type="Gene3D" id="3.50.50.60">
    <property type="entry name" value="FAD/NAD(P)-binding domain"/>
    <property type="match status" value="1"/>
</dbReference>
<sequence>MDLIPEPCAGIGAMTNNVLHLWPYLIEDLRALGAKTFFGKFCAGSIDHVSIRTLQCILLKAALLFGVQVFVGVTYRGLIEPVKIPGSTKFPPIKRVFLEHENGIVGLSNGDHKPHLTKSSPTPAGHLSDPFDTGNLSNQSHEQMAIHKSEASLFFYSIQICRIRVY</sequence>
<name>A0A183AQD2_9TREM</name>
<evidence type="ECO:0000256" key="1">
    <source>
        <dbReference type="SAM" id="MobiDB-lite"/>
    </source>
</evidence>
<dbReference type="AlphaFoldDB" id="A0A183AQD2"/>
<dbReference type="EMBL" id="UZAN01047007">
    <property type="protein sequence ID" value="VDP84900.1"/>
    <property type="molecule type" value="Genomic_DNA"/>
</dbReference>
<evidence type="ECO:0000313" key="4">
    <source>
        <dbReference type="WBParaSite" id="ECPE_0000919501-mRNA-1"/>
    </source>
</evidence>
<proteinExistence type="predicted"/>
<dbReference type="InterPro" id="IPR036188">
    <property type="entry name" value="FAD/NAD-bd_sf"/>
</dbReference>
<dbReference type="OrthoDB" id="6280057at2759"/>
<accession>A0A183AQD2</accession>
<reference evidence="2 3" key="2">
    <citation type="submission" date="2018-11" db="EMBL/GenBank/DDBJ databases">
        <authorList>
            <consortium name="Pathogen Informatics"/>
        </authorList>
    </citation>
    <scope>NUCLEOTIDE SEQUENCE [LARGE SCALE GENOMIC DNA]</scope>
    <source>
        <strain evidence="2 3">Egypt</strain>
    </source>
</reference>
<dbReference type="Proteomes" id="UP000272942">
    <property type="component" value="Unassembled WGS sequence"/>
</dbReference>